<comment type="catalytic activity">
    <reaction evidence="15">
        <text>a 1,2-diacyl-sn-glycerol + ATP = a 1,2-diacyl-sn-glycero-3-phosphate + ADP + H(+)</text>
        <dbReference type="Rhea" id="RHEA:10272"/>
        <dbReference type="ChEBI" id="CHEBI:15378"/>
        <dbReference type="ChEBI" id="CHEBI:17815"/>
        <dbReference type="ChEBI" id="CHEBI:30616"/>
        <dbReference type="ChEBI" id="CHEBI:58608"/>
        <dbReference type="ChEBI" id="CHEBI:456216"/>
        <dbReference type="EC" id="2.7.1.107"/>
    </reaction>
    <physiologicalReaction direction="left-to-right" evidence="15">
        <dbReference type="Rhea" id="RHEA:10273"/>
    </physiologicalReaction>
</comment>
<dbReference type="EC" id="2.7.1.94" evidence="23"/>
<comment type="similarity">
    <text evidence="21">Belongs to the AGK family.</text>
</comment>
<dbReference type="PANTHER" id="PTHR12358">
    <property type="entry name" value="SPHINGOSINE KINASE"/>
    <property type="match status" value="1"/>
</dbReference>
<comment type="catalytic activity">
    <reaction evidence="14">
        <text>1,2-di-(9Z-octadecenoyl)-sn-glycerol + ATP = 1,2-di-(9Z-octadecenoyl)-sn-glycero-3-phosphate + ADP + H(+)</text>
        <dbReference type="Rhea" id="RHEA:40327"/>
        <dbReference type="ChEBI" id="CHEBI:15378"/>
        <dbReference type="ChEBI" id="CHEBI:30616"/>
        <dbReference type="ChEBI" id="CHEBI:52333"/>
        <dbReference type="ChEBI" id="CHEBI:74546"/>
        <dbReference type="ChEBI" id="CHEBI:456216"/>
    </reaction>
    <physiologicalReaction direction="left-to-right" evidence="14">
        <dbReference type="Rhea" id="RHEA:40328"/>
    </physiologicalReaction>
</comment>
<dbReference type="GO" id="GO:0047620">
    <property type="term" value="F:acylglycerol kinase activity"/>
    <property type="evidence" value="ECO:0007669"/>
    <property type="project" value="UniProtKB-EC"/>
</dbReference>
<protein>
    <recommendedName>
        <fullName evidence="24">Acylglycerol kinase, mitochondrial</fullName>
        <ecNumber evidence="5">2.7.1.107</ecNumber>
        <ecNumber evidence="22">2.7.1.138</ecNumber>
        <ecNumber evidence="23">2.7.1.94</ecNumber>
    </recommendedName>
    <alternativeName>
        <fullName evidence="25">Multiple substrate lipid kinase</fullName>
    </alternativeName>
</protein>
<comment type="catalytic activity">
    <reaction evidence="20">
        <text>1-hexadecanoyl-sn-glycerol + ATP = 1-hexadecanoyl-sn-glycero-3-phosphate + ADP + H(+)</text>
        <dbReference type="Rhea" id="RHEA:43308"/>
        <dbReference type="ChEBI" id="CHEBI:15378"/>
        <dbReference type="ChEBI" id="CHEBI:30616"/>
        <dbReference type="ChEBI" id="CHEBI:57518"/>
        <dbReference type="ChEBI" id="CHEBI:75542"/>
        <dbReference type="ChEBI" id="CHEBI:456216"/>
    </reaction>
    <physiologicalReaction direction="left-to-right" evidence="20">
        <dbReference type="Rhea" id="RHEA:43309"/>
    </physiologicalReaction>
</comment>
<dbReference type="GO" id="GO:0005743">
    <property type="term" value="C:mitochondrial inner membrane"/>
    <property type="evidence" value="ECO:0007669"/>
    <property type="project" value="UniProtKB-SubCell"/>
</dbReference>
<evidence type="ECO:0000256" key="20">
    <source>
        <dbReference type="ARBA" id="ARBA00024636"/>
    </source>
</evidence>
<evidence type="ECO:0000256" key="16">
    <source>
        <dbReference type="ARBA" id="ARBA00024483"/>
    </source>
</evidence>
<dbReference type="InterPro" id="IPR050187">
    <property type="entry name" value="Lipid_Phosphate_FormReg"/>
</dbReference>
<evidence type="ECO:0000256" key="7">
    <source>
        <dbReference type="ARBA" id="ARBA00022741"/>
    </source>
</evidence>
<sequence length="431" mass="48588">MAFVVKTAKTLRTHWKKSIFFSGVIAYGVNWLHDRHNDNLLRRKYCDEAKKYGEEKIALGQRPRRITVFLNPAANGGKARKLFEKTAAPILYVAGIEVTLVTTEYEGQVKNFMTVLDTKDTDAVVVAGGNGTLLEAVTGFLRKEDRNFSENIPVGVIPLGGSNRFSKILFGHDQDRVKLIADAAIAVVRAVTKKVDVIKFDGGGERVIYGLTGLELGAYRDADERKTKYWYFGPLKSRWTYLRTAMKNWPPLSTANLSYIQATPENMVYIDEEAEGKTQARKMSWSFMDFLFGRKQTYVTQEQAQKVELAKEEEKLRIDESVSTTELTLTTTTLANPKAPLNALQVTFGPMEPTRTELIREGWDRINRIGFQMGCAGDQIRVVKTVQLSPSEEVQWFNIDGESFEAMKVNVSLLQKKLNFFCSAEMASASR</sequence>
<comment type="catalytic activity">
    <reaction evidence="29">
        <text>N-(hexanoyl)sphing-4-enine + ATP = N-hexanoylsphing-4-enine 1-phosphate + ADP + H(+)</text>
        <dbReference type="Rhea" id="RHEA:43312"/>
        <dbReference type="ChEBI" id="CHEBI:15378"/>
        <dbReference type="ChEBI" id="CHEBI:30616"/>
        <dbReference type="ChEBI" id="CHEBI:63867"/>
        <dbReference type="ChEBI" id="CHEBI:82959"/>
        <dbReference type="ChEBI" id="CHEBI:456216"/>
    </reaction>
    <physiologicalReaction direction="left-to-right" evidence="29">
        <dbReference type="Rhea" id="RHEA:43313"/>
    </physiologicalReaction>
</comment>
<evidence type="ECO:0000256" key="9">
    <source>
        <dbReference type="ARBA" id="ARBA00022792"/>
    </source>
</evidence>
<dbReference type="SUPFAM" id="SSF111331">
    <property type="entry name" value="NAD kinase/diacylglycerol kinase-like"/>
    <property type="match status" value="1"/>
</dbReference>
<keyword evidence="9" id="KW-0999">Mitochondrion inner membrane</keyword>
<evidence type="ECO:0000256" key="21">
    <source>
        <dbReference type="ARBA" id="ARBA00025749"/>
    </source>
</evidence>
<evidence type="ECO:0000256" key="12">
    <source>
        <dbReference type="ARBA" id="ARBA00023128"/>
    </source>
</evidence>
<dbReference type="GO" id="GO:0046512">
    <property type="term" value="P:sphingosine biosynthetic process"/>
    <property type="evidence" value="ECO:0007669"/>
    <property type="project" value="TreeGrafter"/>
</dbReference>
<dbReference type="GO" id="GO:0046486">
    <property type="term" value="P:glycerolipid metabolic process"/>
    <property type="evidence" value="ECO:0007669"/>
    <property type="project" value="UniProtKB-UniPathway"/>
</dbReference>
<evidence type="ECO:0000256" key="4">
    <source>
        <dbReference type="ARBA" id="ARBA00005175"/>
    </source>
</evidence>
<comment type="caution">
    <text evidence="31">The sequence shown here is derived from an EMBL/GenBank/DDBJ whole genome shotgun (WGS) entry which is preliminary data.</text>
</comment>
<accession>A0A433TL23</accession>
<dbReference type="GO" id="GO:0005758">
    <property type="term" value="C:mitochondrial intermembrane space"/>
    <property type="evidence" value="ECO:0007669"/>
    <property type="project" value="UniProtKB-SubCell"/>
</dbReference>
<keyword evidence="7" id="KW-0547">Nucleotide-binding</keyword>
<dbReference type="PANTHER" id="PTHR12358:SF31">
    <property type="entry name" value="ACYLGLYCEROL KINASE, MITOCHONDRIAL"/>
    <property type="match status" value="1"/>
</dbReference>
<dbReference type="Pfam" id="PF19712">
    <property type="entry name" value="AGK_C"/>
    <property type="match status" value="1"/>
</dbReference>
<evidence type="ECO:0000256" key="27">
    <source>
        <dbReference type="ARBA" id="ARBA00048034"/>
    </source>
</evidence>
<keyword evidence="8" id="KW-0418">Kinase</keyword>
<comment type="catalytic activity">
    <reaction evidence="19">
        <text>2-(5Z,8Z,11Z,14Z-eicosatetraenoyl)-glycerol + ATP = 2-(5Z,8Z,11Z,14Z-eicosatetraenoyl)-sn-glycero-3-phosphate + ADP + H(+)</text>
        <dbReference type="Rhea" id="RHEA:43316"/>
        <dbReference type="ChEBI" id="CHEBI:15378"/>
        <dbReference type="ChEBI" id="CHEBI:30616"/>
        <dbReference type="ChEBI" id="CHEBI:52392"/>
        <dbReference type="ChEBI" id="CHEBI:78209"/>
        <dbReference type="ChEBI" id="CHEBI:456216"/>
    </reaction>
    <physiologicalReaction direction="left-to-right" evidence="19">
        <dbReference type="Rhea" id="RHEA:43317"/>
    </physiologicalReaction>
</comment>
<evidence type="ECO:0000256" key="13">
    <source>
        <dbReference type="ARBA" id="ARBA00023136"/>
    </source>
</evidence>
<evidence type="ECO:0000256" key="18">
    <source>
        <dbReference type="ARBA" id="ARBA00024512"/>
    </source>
</evidence>
<dbReference type="CDD" id="cd01653">
    <property type="entry name" value="GATase1"/>
    <property type="match status" value="1"/>
</dbReference>
<dbReference type="PROSITE" id="PS50146">
    <property type="entry name" value="DAGK"/>
    <property type="match status" value="1"/>
</dbReference>
<dbReference type="EC" id="2.7.1.107" evidence="5"/>
<evidence type="ECO:0000256" key="22">
    <source>
        <dbReference type="ARBA" id="ARBA00026096"/>
    </source>
</evidence>
<evidence type="ECO:0000256" key="1">
    <source>
        <dbReference type="ARBA" id="ARBA00001946"/>
    </source>
</evidence>
<comment type="subcellular location">
    <subcellularLocation>
        <location evidence="3">Mitochondrion inner membrane</location>
        <topology evidence="3">Peripheral membrane protein</topology>
    </subcellularLocation>
    <subcellularLocation>
        <location evidence="2">Mitochondrion intermembrane space</location>
    </subcellularLocation>
</comment>
<dbReference type="Pfam" id="PF00781">
    <property type="entry name" value="DAGK_cat"/>
    <property type="match status" value="1"/>
</dbReference>
<dbReference type="InterPro" id="IPR045579">
    <property type="entry name" value="AGK_C"/>
</dbReference>
<comment type="pathway">
    <text evidence="4">Lipid metabolism; glycerolipid metabolism.</text>
</comment>
<dbReference type="GO" id="GO:0001729">
    <property type="term" value="F:ceramide kinase activity"/>
    <property type="evidence" value="ECO:0007669"/>
    <property type="project" value="UniProtKB-EC"/>
</dbReference>
<name>A0A433TL23_ELYCH</name>
<organism evidence="31 32">
    <name type="scientific">Elysia chlorotica</name>
    <name type="common">Eastern emerald elysia</name>
    <name type="synonym">Sea slug</name>
    <dbReference type="NCBI Taxonomy" id="188477"/>
    <lineage>
        <taxon>Eukaryota</taxon>
        <taxon>Metazoa</taxon>
        <taxon>Spiralia</taxon>
        <taxon>Lophotrochozoa</taxon>
        <taxon>Mollusca</taxon>
        <taxon>Gastropoda</taxon>
        <taxon>Heterobranchia</taxon>
        <taxon>Euthyneura</taxon>
        <taxon>Panpulmonata</taxon>
        <taxon>Sacoglossa</taxon>
        <taxon>Placobranchoidea</taxon>
        <taxon>Plakobranchidae</taxon>
        <taxon>Elysia</taxon>
    </lineage>
</organism>
<evidence type="ECO:0000256" key="29">
    <source>
        <dbReference type="ARBA" id="ARBA00048876"/>
    </source>
</evidence>
<evidence type="ECO:0000256" key="24">
    <source>
        <dbReference type="ARBA" id="ARBA00026142"/>
    </source>
</evidence>
<comment type="catalytic activity">
    <reaction evidence="27">
        <text>an N-acylsphing-4-enine + ATP = an N-acylsphing-4-enine 1-phosphate + ADP + H(+)</text>
        <dbReference type="Rhea" id="RHEA:17929"/>
        <dbReference type="ChEBI" id="CHEBI:15378"/>
        <dbReference type="ChEBI" id="CHEBI:30616"/>
        <dbReference type="ChEBI" id="CHEBI:52639"/>
        <dbReference type="ChEBI" id="CHEBI:57674"/>
        <dbReference type="ChEBI" id="CHEBI:456216"/>
        <dbReference type="EC" id="2.7.1.138"/>
    </reaction>
    <physiologicalReaction direction="left-to-right" evidence="27">
        <dbReference type="Rhea" id="RHEA:17930"/>
    </physiologicalReaction>
</comment>
<dbReference type="STRING" id="188477.A0A433TL23"/>
<evidence type="ECO:0000313" key="32">
    <source>
        <dbReference type="Proteomes" id="UP000271974"/>
    </source>
</evidence>
<feature type="domain" description="DAGKc" evidence="30">
    <location>
        <begin position="61"/>
        <end position="204"/>
    </location>
</feature>
<evidence type="ECO:0000259" key="30">
    <source>
        <dbReference type="PROSITE" id="PS50146"/>
    </source>
</evidence>
<dbReference type="OrthoDB" id="9979394at2759"/>
<dbReference type="Gene3D" id="3.40.50.10330">
    <property type="entry name" value="Probable inorganic polyphosphate/atp-NAD kinase, domain 1"/>
    <property type="match status" value="1"/>
</dbReference>
<evidence type="ECO:0000256" key="2">
    <source>
        <dbReference type="ARBA" id="ARBA00004569"/>
    </source>
</evidence>
<evidence type="ECO:0000256" key="17">
    <source>
        <dbReference type="ARBA" id="ARBA00024505"/>
    </source>
</evidence>
<keyword evidence="12" id="KW-0496">Mitochondrion</keyword>
<evidence type="ECO:0000256" key="15">
    <source>
        <dbReference type="ARBA" id="ARBA00023411"/>
    </source>
</evidence>
<dbReference type="InterPro" id="IPR016064">
    <property type="entry name" value="NAD/diacylglycerol_kinase_sf"/>
</dbReference>
<dbReference type="EC" id="2.7.1.138" evidence="22"/>
<keyword evidence="13" id="KW-0472">Membrane</keyword>
<dbReference type="InterPro" id="IPR001206">
    <property type="entry name" value="Diacylglycerol_kinase_cat_dom"/>
</dbReference>
<keyword evidence="11" id="KW-0443">Lipid metabolism</keyword>
<evidence type="ECO:0000256" key="11">
    <source>
        <dbReference type="ARBA" id="ARBA00023098"/>
    </source>
</evidence>
<proteinExistence type="inferred from homology"/>
<comment type="catalytic activity">
    <reaction evidence="16">
        <text>1-(5Z,8Z,11Z,14Z-eicosatetraenoyl)-sn-glycerol + ATP = 1-(5Z,8Z,11Z,14Z-eicosatetraenoyl)-sn-glycero-3-phosphate + ADP + H(+)</text>
        <dbReference type="Rhea" id="RHEA:43328"/>
        <dbReference type="ChEBI" id="CHEBI:15378"/>
        <dbReference type="ChEBI" id="CHEBI:30616"/>
        <dbReference type="ChEBI" id="CHEBI:34071"/>
        <dbReference type="ChEBI" id="CHEBI:74938"/>
        <dbReference type="ChEBI" id="CHEBI:456216"/>
    </reaction>
    <physiologicalReaction direction="left-to-right" evidence="16">
        <dbReference type="Rhea" id="RHEA:43329"/>
    </physiologicalReaction>
</comment>
<comment type="cofactor">
    <cofactor evidence="1">
        <name>Mg(2+)</name>
        <dbReference type="ChEBI" id="CHEBI:18420"/>
    </cofactor>
</comment>
<comment type="catalytic activity">
    <reaction evidence="26">
        <text>a 2-acylglycerol + ATP = a 2-acyl-sn-glycerol 3-phosphate + ADP + H(+)</text>
        <dbReference type="Rhea" id="RHEA:39847"/>
        <dbReference type="ChEBI" id="CHEBI:15378"/>
        <dbReference type="ChEBI" id="CHEBI:17389"/>
        <dbReference type="ChEBI" id="CHEBI:30616"/>
        <dbReference type="ChEBI" id="CHEBI:64982"/>
        <dbReference type="ChEBI" id="CHEBI:456216"/>
    </reaction>
    <physiologicalReaction direction="left-to-right" evidence="26">
        <dbReference type="Rhea" id="RHEA:39848"/>
    </physiologicalReaction>
</comment>
<evidence type="ECO:0000256" key="26">
    <source>
        <dbReference type="ARBA" id="ARBA00044480"/>
    </source>
</evidence>
<evidence type="ECO:0000256" key="3">
    <source>
        <dbReference type="ARBA" id="ARBA00004637"/>
    </source>
</evidence>
<dbReference type="EMBL" id="RQTK01000295">
    <property type="protein sequence ID" value="RUS82254.1"/>
    <property type="molecule type" value="Genomic_DNA"/>
</dbReference>
<keyword evidence="32" id="KW-1185">Reference proteome</keyword>
<comment type="catalytic activity">
    <reaction evidence="18">
        <text>a 1-acyl-sn-glycerol + ATP = a 1-acyl-sn-glycero-3-phosphate + ADP + H(+)</text>
        <dbReference type="Rhea" id="RHEA:33747"/>
        <dbReference type="ChEBI" id="CHEBI:15378"/>
        <dbReference type="ChEBI" id="CHEBI:30616"/>
        <dbReference type="ChEBI" id="CHEBI:57970"/>
        <dbReference type="ChEBI" id="CHEBI:64683"/>
        <dbReference type="ChEBI" id="CHEBI:456216"/>
    </reaction>
    <physiologicalReaction direction="left-to-right" evidence="18">
        <dbReference type="Rhea" id="RHEA:33748"/>
    </physiologicalReaction>
</comment>
<dbReference type="GO" id="GO:0015031">
    <property type="term" value="P:protein transport"/>
    <property type="evidence" value="ECO:0007669"/>
    <property type="project" value="UniProtKB-KW"/>
</dbReference>
<keyword evidence="10" id="KW-0067">ATP-binding</keyword>
<dbReference type="GO" id="GO:0004143">
    <property type="term" value="F:ATP-dependent diacylglycerol kinase activity"/>
    <property type="evidence" value="ECO:0007669"/>
    <property type="project" value="UniProtKB-EC"/>
</dbReference>
<evidence type="ECO:0000256" key="8">
    <source>
        <dbReference type="ARBA" id="ARBA00022777"/>
    </source>
</evidence>
<comment type="catalytic activity">
    <reaction evidence="17">
        <text>1-(9Z-octadecenoyl)-sn-glycerol + ATP = 1-(9Z-octadecenoyl)-sn-glycero-3-phosphate + ADP + H(+)</text>
        <dbReference type="Rhea" id="RHEA:41079"/>
        <dbReference type="ChEBI" id="CHEBI:15378"/>
        <dbReference type="ChEBI" id="CHEBI:30616"/>
        <dbReference type="ChEBI" id="CHEBI:74544"/>
        <dbReference type="ChEBI" id="CHEBI:75757"/>
        <dbReference type="ChEBI" id="CHEBI:456216"/>
    </reaction>
    <physiologicalReaction direction="left-to-right" evidence="17">
        <dbReference type="Rhea" id="RHEA:41080"/>
    </physiologicalReaction>
</comment>
<dbReference type="GO" id="GO:0046513">
    <property type="term" value="P:ceramide biosynthetic process"/>
    <property type="evidence" value="ECO:0007669"/>
    <property type="project" value="TreeGrafter"/>
</dbReference>
<dbReference type="AlphaFoldDB" id="A0A433TL23"/>
<dbReference type="UniPathway" id="UPA00230"/>
<evidence type="ECO:0000256" key="19">
    <source>
        <dbReference type="ARBA" id="ARBA00024556"/>
    </source>
</evidence>
<dbReference type="InterPro" id="IPR017438">
    <property type="entry name" value="ATP-NAD_kinase_N"/>
</dbReference>
<comment type="catalytic activity">
    <reaction evidence="28">
        <text>a monoacylglycerol + ATP = a monoacyl-sn-glycero-3-phosphate + ADP + H(+)</text>
        <dbReference type="Rhea" id="RHEA:19293"/>
        <dbReference type="ChEBI" id="CHEBI:15378"/>
        <dbReference type="ChEBI" id="CHEBI:17408"/>
        <dbReference type="ChEBI" id="CHEBI:30616"/>
        <dbReference type="ChEBI" id="CHEBI:77589"/>
        <dbReference type="ChEBI" id="CHEBI:456216"/>
        <dbReference type="EC" id="2.7.1.94"/>
    </reaction>
    <physiologicalReaction direction="left-to-right" evidence="28">
        <dbReference type="Rhea" id="RHEA:19294"/>
    </physiologicalReaction>
</comment>
<dbReference type="GO" id="GO:0005524">
    <property type="term" value="F:ATP binding"/>
    <property type="evidence" value="ECO:0007669"/>
    <property type="project" value="UniProtKB-KW"/>
</dbReference>
<gene>
    <name evidence="31" type="ORF">EGW08_009992</name>
</gene>
<evidence type="ECO:0000256" key="28">
    <source>
        <dbReference type="ARBA" id="ARBA00048663"/>
    </source>
</evidence>
<reference evidence="31 32" key="1">
    <citation type="submission" date="2019-01" db="EMBL/GenBank/DDBJ databases">
        <title>A draft genome assembly of the solar-powered sea slug Elysia chlorotica.</title>
        <authorList>
            <person name="Cai H."/>
            <person name="Li Q."/>
            <person name="Fang X."/>
            <person name="Li J."/>
            <person name="Curtis N.E."/>
            <person name="Altenburger A."/>
            <person name="Shibata T."/>
            <person name="Feng M."/>
            <person name="Maeda T."/>
            <person name="Schwartz J.A."/>
            <person name="Shigenobu S."/>
            <person name="Lundholm N."/>
            <person name="Nishiyama T."/>
            <person name="Yang H."/>
            <person name="Hasebe M."/>
            <person name="Li S."/>
            <person name="Pierce S.K."/>
            <person name="Wang J."/>
        </authorList>
    </citation>
    <scope>NUCLEOTIDE SEQUENCE [LARGE SCALE GENOMIC DNA]</scope>
    <source>
        <strain evidence="31">EC2010</strain>
        <tissue evidence="31">Whole organism of an adult</tissue>
    </source>
</reference>
<evidence type="ECO:0000256" key="14">
    <source>
        <dbReference type="ARBA" id="ARBA00023371"/>
    </source>
</evidence>
<keyword evidence="6" id="KW-0808">Transferase</keyword>
<evidence type="ECO:0000256" key="5">
    <source>
        <dbReference type="ARBA" id="ARBA00012133"/>
    </source>
</evidence>
<evidence type="ECO:0000256" key="6">
    <source>
        <dbReference type="ARBA" id="ARBA00022679"/>
    </source>
</evidence>
<dbReference type="SMART" id="SM00046">
    <property type="entry name" value="DAGKc"/>
    <property type="match status" value="1"/>
</dbReference>
<evidence type="ECO:0000256" key="10">
    <source>
        <dbReference type="ARBA" id="ARBA00022840"/>
    </source>
</evidence>
<dbReference type="Proteomes" id="UP000271974">
    <property type="component" value="Unassembled WGS sequence"/>
</dbReference>
<evidence type="ECO:0000256" key="25">
    <source>
        <dbReference type="ARBA" id="ARBA00030553"/>
    </source>
</evidence>
<evidence type="ECO:0000313" key="31">
    <source>
        <dbReference type="EMBL" id="RUS82254.1"/>
    </source>
</evidence>
<evidence type="ECO:0000256" key="23">
    <source>
        <dbReference type="ARBA" id="ARBA00026098"/>
    </source>
</evidence>